<gene>
    <name evidence="3" type="ORF">CHI12_08730</name>
</gene>
<accession>A0A268HDG3</accession>
<feature type="transmembrane region" description="Helical" evidence="1">
    <location>
        <begin position="102"/>
        <end position="122"/>
    </location>
</feature>
<evidence type="ECO:0000313" key="3">
    <source>
        <dbReference type="EMBL" id="PAE07915.1"/>
    </source>
</evidence>
<sequence>MCDFLGKGVDFMVTCPSCGHNNTEGSKFCENCGAALQGQTAAGNTQQAAQAQYAATSQQDTGGKANEYLETTKKVSKQYFSYFLDVLKRPDGNGMKYGTDNFVNAIITFVLFSLIIPLTLYVHANRQSYFEVPFGEVVVKPVIVFAVFLFIFATIIFGVLKLDQSSVSYKSVLVRYGSLLVPFTAIMFVGALLTFLGLELWGSVLVLSGFSFALVIVPLILIPGFKQDRKRGIDNVYLVIIVYVITSIVLGIMFSMIMDSLEYSSFF</sequence>
<keyword evidence="1" id="KW-1133">Transmembrane helix</keyword>
<dbReference type="Proteomes" id="UP000216475">
    <property type="component" value="Unassembled WGS sequence"/>
</dbReference>
<feature type="transmembrane region" description="Helical" evidence="1">
    <location>
        <begin position="142"/>
        <end position="160"/>
    </location>
</feature>
<keyword evidence="1" id="KW-0812">Transmembrane</keyword>
<feature type="transmembrane region" description="Helical" evidence="1">
    <location>
        <begin position="204"/>
        <end position="224"/>
    </location>
</feature>
<proteinExistence type="predicted"/>
<dbReference type="Pfam" id="PF13240">
    <property type="entry name" value="Zn_Ribbon_1"/>
    <property type="match status" value="1"/>
</dbReference>
<comment type="caution">
    <text evidence="3">The sequence shown here is derived from an EMBL/GenBank/DDBJ whole genome shotgun (WGS) entry which is preliminary data.</text>
</comment>
<evidence type="ECO:0000259" key="2">
    <source>
        <dbReference type="Pfam" id="PF13240"/>
    </source>
</evidence>
<keyword evidence="1" id="KW-0472">Membrane</keyword>
<name>A0A268HDG3_9BACI</name>
<dbReference type="InterPro" id="IPR026870">
    <property type="entry name" value="Zinc_ribbon_dom"/>
</dbReference>
<organism evidence="3 4">
    <name type="scientific">Terribacillus saccharophilus</name>
    <dbReference type="NCBI Taxonomy" id="361277"/>
    <lineage>
        <taxon>Bacteria</taxon>
        <taxon>Bacillati</taxon>
        <taxon>Bacillota</taxon>
        <taxon>Bacilli</taxon>
        <taxon>Bacillales</taxon>
        <taxon>Bacillaceae</taxon>
        <taxon>Terribacillus</taxon>
    </lineage>
</organism>
<evidence type="ECO:0000313" key="4">
    <source>
        <dbReference type="Proteomes" id="UP000216475"/>
    </source>
</evidence>
<feature type="transmembrane region" description="Helical" evidence="1">
    <location>
        <begin position="236"/>
        <end position="258"/>
    </location>
</feature>
<feature type="domain" description="Zinc-ribbon" evidence="2">
    <location>
        <begin position="15"/>
        <end position="36"/>
    </location>
</feature>
<reference evidence="3 4" key="1">
    <citation type="submission" date="2017-07" db="EMBL/GenBank/DDBJ databases">
        <title>Isolation and whole genome analysis of endospore-forming bacteria from heroin.</title>
        <authorList>
            <person name="Kalinowski J."/>
            <person name="Ahrens B."/>
            <person name="Al-Dilaimi A."/>
            <person name="Winkler A."/>
            <person name="Wibberg D."/>
            <person name="Schleenbecker U."/>
            <person name="Ruckert C."/>
            <person name="Wolfel R."/>
            <person name="Grass G."/>
        </authorList>
    </citation>
    <scope>NUCLEOTIDE SEQUENCE [LARGE SCALE GENOMIC DNA]</scope>
    <source>
        <strain evidence="3 4">7509</strain>
    </source>
</reference>
<dbReference type="EMBL" id="NPBH01000031">
    <property type="protein sequence ID" value="PAE07915.1"/>
    <property type="molecule type" value="Genomic_DNA"/>
</dbReference>
<evidence type="ECO:0000256" key="1">
    <source>
        <dbReference type="SAM" id="Phobius"/>
    </source>
</evidence>
<dbReference type="AlphaFoldDB" id="A0A268HDG3"/>
<protein>
    <recommendedName>
        <fullName evidence="2">Zinc-ribbon domain-containing protein</fullName>
    </recommendedName>
</protein>
<feature type="transmembrane region" description="Helical" evidence="1">
    <location>
        <begin position="172"/>
        <end position="198"/>
    </location>
</feature>